<evidence type="ECO:0000256" key="4">
    <source>
        <dbReference type="ARBA" id="ARBA00023239"/>
    </source>
</evidence>
<dbReference type="GO" id="GO:0046872">
    <property type="term" value="F:metal ion binding"/>
    <property type="evidence" value="ECO:0007669"/>
    <property type="project" value="UniProtKB-KW"/>
</dbReference>
<accession>A0A1U7JLC0</accession>
<keyword evidence="3" id="KW-0862">Zinc</keyword>
<feature type="domain" description="CENP-V/GFA" evidence="5">
    <location>
        <begin position="5"/>
        <end position="121"/>
    </location>
</feature>
<evidence type="ECO:0000259" key="5">
    <source>
        <dbReference type="PROSITE" id="PS51891"/>
    </source>
</evidence>
<dbReference type="Pfam" id="PF04828">
    <property type="entry name" value="GFA"/>
    <property type="match status" value="1"/>
</dbReference>
<evidence type="ECO:0000256" key="1">
    <source>
        <dbReference type="ARBA" id="ARBA00005495"/>
    </source>
</evidence>
<dbReference type="InterPro" id="IPR011057">
    <property type="entry name" value="Mss4-like_sf"/>
</dbReference>
<dbReference type="Gene3D" id="3.90.1590.10">
    <property type="entry name" value="glutathione-dependent formaldehyde- activating enzyme (gfa)"/>
    <property type="match status" value="1"/>
</dbReference>
<sequence length="135" mass="14851">MTSDVSGSCQCGRVTYRVSGQFEHFFLCYCSRCQKDTGSAHAANLFSTTAQLVWLSGDALIKTYRVPETRHQKSFCSECGAPVPMMQMDGELLVVPAGSLDQTITKTPDARIFHASRPAWADRLEQIHCFAEGPG</sequence>
<dbReference type="PANTHER" id="PTHR33337">
    <property type="entry name" value="GFA DOMAIN-CONTAINING PROTEIN"/>
    <property type="match status" value="1"/>
</dbReference>
<dbReference type="GO" id="GO:0016846">
    <property type="term" value="F:carbon-sulfur lyase activity"/>
    <property type="evidence" value="ECO:0007669"/>
    <property type="project" value="InterPro"/>
</dbReference>
<reference evidence="6 7" key="1">
    <citation type="submission" date="2016-03" db="EMBL/GenBank/DDBJ databases">
        <title>Genome sequence of Nesiotobacter sp. nov., a moderately halophilic alphaproteobacterium isolated from the Yellow Sea, China.</title>
        <authorList>
            <person name="Zhang G."/>
            <person name="Zhang R."/>
        </authorList>
    </citation>
    <scope>NUCLEOTIDE SEQUENCE [LARGE SCALE GENOMIC DNA]</scope>
    <source>
        <strain evidence="6 7">WB1-6</strain>
    </source>
</reference>
<protein>
    <submittedName>
        <fullName evidence="6">Aldehyde-activating protein</fullName>
    </submittedName>
</protein>
<dbReference type="Proteomes" id="UP000185783">
    <property type="component" value="Unassembled WGS sequence"/>
</dbReference>
<dbReference type="InterPro" id="IPR006913">
    <property type="entry name" value="CENP-V/GFA"/>
</dbReference>
<dbReference type="RefSeq" id="WP_028479957.1">
    <property type="nucleotide sequence ID" value="NZ_LVVZ01000005.1"/>
</dbReference>
<evidence type="ECO:0000313" key="6">
    <source>
        <dbReference type="EMBL" id="OKL45546.1"/>
    </source>
</evidence>
<dbReference type="EMBL" id="LVVZ01000005">
    <property type="protein sequence ID" value="OKL45546.1"/>
    <property type="molecule type" value="Genomic_DNA"/>
</dbReference>
<comment type="caution">
    <text evidence="6">The sequence shown here is derived from an EMBL/GenBank/DDBJ whole genome shotgun (WGS) entry which is preliminary data.</text>
</comment>
<organism evidence="6 7">
    <name type="scientific">Pseudovibrio exalbescens</name>
    <dbReference type="NCBI Taxonomy" id="197461"/>
    <lineage>
        <taxon>Bacteria</taxon>
        <taxon>Pseudomonadati</taxon>
        <taxon>Pseudomonadota</taxon>
        <taxon>Alphaproteobacteria</taxon>
        <taxon>Hyphomicrobiales</taxon>
        <taxon>Stappiaceae</taxon>
        <taxon>Pseudovibrio</taxon>
    </lineage>
</organism>
<proteinExistence type="inferred from homology"/>
<keyword evidence="7" id="KW-1185">Reference proteome</keyword>
<dbReference type="PANTHER" id="PTHR33337:SF40">
    <property type="entry name" value="CENP-V_GFA DOMAIN-CONTAINING PROTEIN-RELATED"/>
    <property type="match status" value="1"/>
</dbReference>
<gene>
    <name evidence="6" type="ORF">A3843_04335</name>
</gene>
<dbReference type="PROSITE" id="PS51891">
    <property type="entry name" value="CENP_V_GFA"/>
    <property type="match status" value="1"/>
</dbReference>
<dbReference type="AlphaFoldDB" id="A0A1U7JLC0"/>
<keyword evidence="2" id="KW-0479">Metal-binding</keyword>
<evidence type="ECO:0000313" key="7">
    <source>
        <dbReference type="Proteomes" id="UP000185783"/>
    </source>
</evidence>
<evidence type="ECO:0000256" key="2">
    <source>
        <dbReference type="ARBA" id="ARBA00022723"/>
    </source>
</evidence>
<keyword evidence="4" id="KW-0456">Lyase</keyword>
<name>A0A1U7JLC0_9HYPH</name>
<evidence type="ECO:0000256" key="3">
    <source>
        <dbReference type="ARBA" id="ARBA00022833"/>
    </source>
</evidence>
<dbReference type="SUPFAM" id="SSF51316">
    <property type="entry name" value="Mss4-like"/>
    <property type="match status" value="1"/>
</dbReference>
<comment type="similarity">
    <text evidence="1">Belongs to the Gfa family.</text>
</comment>
<dbReference type="STRING" id="197461.A3843_04335"/>